<dbReference type="Proteomes" id="UP000541444">
    <property type="component" value="Unassembled WGS sequence"/>
</dbReference>
<sequence>MKDGMPDHDMHHESNVHANMAAMLHEGIGIGGTENMSNDEEPRDEDVMEFENVPKYFELLKEAESDLKHLDELLRRYPRASQHKVSRLQNEQFHTWSKITIATRMSLCHQKKRKPNGRKNGNKKVVEEEYRLLFQLEEKYLSKDKDDEDLVSESDEPLETDNVVGNLAQNGAMFSLTMLSWKVASNTSLDGVWISVK</sequence>
<organism evidence="1 2">
    <name type="scientific">Kingdonia uniflora</name>
    <dbReference type="NCBI Taxonomy" id="39325"/>
    <lineage>
        <taxon>Eukaryota</taxon>
        <taxon>Viridiplantae</taxon>
        <taxon>Streptophyta</taxon>
        <taxon>Embryophyta</taxon>
        <taxon>Tracheophyta</taxon>
        <taxon>Spermatophyta</taxon>
        <taxon>Magnoliopsida</taxon>
        <taxon>Ranunculales</taxon>
        <taxon>Circaeasteraceae</taxon>
        <taxon>Kingdonia</taxon>
    </lineage>
</organism>
<accession>A0A7J7MNJ7</accession>
<feature type="non-terminal residue" evidence="1">
    <location>
        <position position="1"/>
    </location>
</feature>
<comment type="caution">
    <text evidence="1">The sequence shown here is derived from an EMBL/GenBank/DDBJ whole genome shotgun (WGS) entry which is preliminary data.</text>
</comment>
<dbReference type="AlphaFoldDB" id="A0A7J7MNJ7"/>
<name>A0A7J7MNJ7_9MAGN</name>
<evidence type="ECO:0000313" key="1">
    <source>
        <dbReference type="EMBL" id="KAF6156278.1"/>
    </source>
</evidence>
<proteinExistence type="predicted"/>
<reference evidence="1 2" key="1">
    <citation type="journal article" date="2020" name="IScience">
        <title>Genome Sequencing of the Endangered Kingdonia uniflora (Circaeasteraceae, Ranunculales) Reveals Potential Mechanisms of Evolutionary Specialization.</title>
        <authorList>
            <person name="Sun Y."/>
            <person name="Deng T."/>
            <person name="Zhang A."/>
            <person name="Moore M.J."/>
            <person name="Landis J.B."/>
            <person name="Lin N."/>
            <person name="Zhang H."/>
            <person name="Zhang X."/>
            <person name="Huang J."/>
            <person name="Zhang X."/>
            <person name="Sun H."/>
            <person name="Wang H."/>
        </authorList>
    </citation>
    <scope>NUCLEOTIDE SEQUENCE [LARGE SCALE GENOMIC DNA]</scope>
    <source>
        <strain evidence="1">TB1705</strain>
        <tissue evidence="1">Leaf</tissue>
    </source>
</reference>
<evidence type="ECO:0000313" key="2">
    <source>
        <dbReference type="Proteomes" id="UP000541444"/>
    </source>
</evidence>
<dbReference type="EMBL" id="JACGCM010001360">
    <property type="protein sequence ID" value="KAF6156278.1"/>
    <property type="molecule type" value="Genomic_DNA"/>
</dbReference>
<gene>
    <name evidence="1" type="ORF">GIB67_008048</name>
</gene>
<keyword evidence="2" id="KW-1185">Reference proteome</keyword>
<protein>
    <submittedName>
        <fullName evidence="1">Uncharacterized protein</fullName>
    </submittedName>
</protein>